<feature type="coiled-coil region" evidence="1">
    <location>
        <begin position="23"/>
        <end position="78"/>
    </location>
</feature>
<evidence type="ECO:0000256" key="2">
    <source>
        <dbReference type="SAM" id="MobiDB-lite"/>
    </source>
</evidence>
<feature type="region of interest" description="Disordered" evidence="2">
    <location>
        <begin position="321"/>
        <end position="354"/>
    </location>
</feature>
<keyword evidence="6" id="KW-1185">Reference proteome</keyword>
<comment type="caution">
    <text evidence="5">The sequence shown here is derived from an EMBL/GenBank/DDBJ whole genome shotgun (WGS) entry which is preliminary data.</text>
</comment>
<organism evidence="5 6">
    <name type="scientific">Deinococcus koreensis</name>
    <dbReference type="NCBI Taxonomy" id="2054903"/>
    <lineage>
        <taxon>Bacteria</taxon>
        <taxon>Thermotogati</taxon>
        <taxon>Deinococcota</taxon>
        <taxon>Deinococci</taxon>
        <taxon>Deinococcales</taxon>
        <taxon>Deinococcaceae</taxon>
        <taxon>Deinococcus</taxon>
    </lineage>
</organism>
<dbReference type="Proteomes" id="UP000236379">
    <property type="component" value="Unassembled WGS sequence"/>
</dbReference>
<keyword evidence="1" id="KW-0175">Coiled coil</keyword>
<protein>
    <submittedName>
        <fullName evidence="5">Peptidase M23</fullName>
    </submittedName>
</protein>
<feature type="domain" description="M23ase beta-sheet core" evidence="4">
    <location>
        <begin position="393"/>
        <end position="478"/>
    </location>
</feature>
<dbReference type="EMBL" id="PPPD01000001">
    <property type="protein sequence ID" value="PNY80203.1"/>
    <property type="molecule type" value="Genomic_DNA"/>
</dbReference>
<sequence>MTGAGGRARRLATGWLLITLLTVAAAQTTSERLQQLQRDLQEQKQLSTQQAQQLSRLRENIQNLSAQQKQTLARLETLAAGVGQVEQEVVTLTTRVSLAERVLADTTSRLNVTQTRVDRLRGDVREILNTQYRDRSGRYLQLLSQSRSLSDLLIRVKYANLAGQYNVQIIETLRLEVQNLASQQALQASQARSLKESQAQRAAALARLRERRQQQAALLAQLRRSEQGQRTLAAQQQAERALTVNTIDQLVGQVVAERARLEAERQRRLAEERRRREEEQRRLREAQERARLEALRLARLRAQQERQRQLAVQRETAARQAAQEAAQREREQQVQREQEALRARQQQVQAEQDQADVQLAPLPPLSGPLGFPLPGGRVSAPYGTNGAPWVILQGNESSQAVAALPGNVWTVSLYASLGYVVLVDHGGSVTAYMGLRDPLVSVGDRVSRGTPLGTVGGSQIFGPLNMAFQLRRGSEIVAPGF</sequence>
<feature type="coiled-coil region" evidence="1">
    <location>
        <begin position="194"/>
        <end position="225"/>
    </location>
</feature>
<dbReference type="InterPro" id="IPR011055">
    <property type="entry name" value="Dup_hybrid_motif"/>
</dbReference>
<dbReference type="CDD" id="cd12797">
    <property type="entry name" value="M23_peptidase"/>
    <property type="match status" value="1"/>
</dbReference>
<evidence type="ECO:0000259" key="4">
    <source>
        <dbReference type="Pfam" id="PF01551"/>
    </source>
</evidence>
<evidence type="ECO:0000313" key="6">
    <source>
        <dbReference type="Proteomes" id="UP000236379"/>
    </source>
</evidence>
<dbReference type="Pfam" id="PF01551">
    <property type="entry name" value="Peptidase_M23"/>
    <property type="match status" value="1"/>
</dbReference>
<dbReference type="Gene3D" id="2.70.70.10">
    <property type="entry name" value="Glucose Permease (Domain IIA)"/>
    <property type="match status" value="1"/>
</dbReference>
<feature type="compositionally biased region" description="Basic and acidic residues" evidence="2">
    <location>
        <begin position="326"/>
        <end position="342"/>
    </location>
</feature>
<keyword evidence="3" id="KW-0732">Signal</keyword>
<feature type="compositionally biased region" description="Low complexity" evidence="2">
    <location>
        <begin position="343"/>
        <end position="354"/>
    </location>
</feature>
<evidence type="ECO:0000313" key="5">
    <source>
        <dbReference type="EMBL" id="PNY80203.1"/>
    </source>
</evidence>
<dbReference type="AlphaFoldDB" id="A0A2K3UUI6"/>
<dbReference type="RefSeq" id="WP_103309528.1">
    <property type="nucleotide sequence ID" value="NZ_PPPD01000001.1"/>
</dbReference>
<gene>
    <name evidence="5" type="ORF">CVO96_01480</name>
</gene>
<dbReference type="OrthoDB" id="62910at2"/>
<accession>A0A2K3UUI6</accession>
<feature type="signal peptide" evidence="3">
    <location>
        <begin position="1"/>
        <end position="26"/>
    </location>
</feature>
<name>A0A2K3UUI6_9DEIO</name>
<dbReference type="SUPFAM" id="SSF51261">
    <property type="entry name" value="Duplicated hybrid motif"/>
    <property type="match status" value="1"/>
</dbReference>
<feature type="chain" id="PRO_5014358255" evidence="3">
    <location>
        <begin position="27"/>
        <end position="481"/>
    </location>
</feature>
<proteinExistence type="predicted"/>
<evidence type="ECO:0000256" key="3">
    <source>
        <dbReference type="SAM" id="SignalP"/>
    </source>
</evidence>
<evidence type="ECO:0000256" key="1">
    <source>
        <dbReference type="SAM" id="Coils"/>
    </source>
</evidence>
<reference evidence="5 6" key="1">
    <citation type="submission" date="2018-01" db="EMBL/GenBank/DDBJ databases">
        <title>Deinococcus koreensis sp. nov., a radiation-resistant bacterium isolated from river water.</title>
        <authorList>
            <person name="Choi A."/>
        </authorList>
    </citation>
    <scope>NUCLEOTIDE SEQUENCE [LARGE SCALE GENOMIC DNA]</scope>
    <source>
        <strain evidence="5 6">SJW1-2</strain>
    </source>
</reference>
<dbReference type="InterPro" id="IPR016047">
    <property type="entry name" value="M23ase_b-sheet_dom"/>
</dbReference>
<dbReference type="Gene3D" id="6.10.250.3150">
    <property type="match status" value="1"/>
</dbReference>